<dbReference type="HOGENOM" id="CLU_692743_0_0_1"/>
<dbReference type="Proteomes" id="UP000054304">
    <property type="component" value="Unassembled WGS sequence"/>
</dbReference>
<evidence type="ECO:0000313" key="2">
    <source>
        <dbReference type="EMBL" id="CEP63646.1"/>
    </source>
</evidence>
<keyword evidence="1" id="KW-1133">Transmembrane helix</keyword>
<organism evidence="2 3">
    <name type="scientific">Lachancea lanzarotensis</name>
    <dbReference type="NCBI Taxonomy" id="1245769"/>
    <lineage>
        <taxon>Eukaryota</taxon>
        <taxon>Fungi</taxon>
        <taxon>Dikarya</taxon>
        <taxon>Ascomycota</taxon>
        <taxon>Saccharomycotina</taxon>
        <taxon>Saccharomycetes</taxon>
        <taxon>Saccharomycetales</taxon>
        <taxon>Saccharomycetaceae</taxon>
        <taxon>Lachancea</taxon>
    </lineage>
</organism>
<protein>
    <submittedName>
        <fullName evidence="2">LALA0S08e07382g1_1</fullName>
    </submittedName>
</protein>
<feature type="transmembrane region" description="Helical" evidence="1">
    <location>
        <begin position="48"/>
        <end position="69"/>
    </location>
</feature>
<name>A0A0C7N0H9_9SACH</name>
<evidence type="ECO:0000256" key="1">
    <source>
        <dbReference type="SAM" id="Phobius"/>
    </source>
</evidence>
<sequence>MKEDFSEKLLPLDEKTVLANSNSGSSLPDSKIKSQVAWLTKELWTSRAFRIAGSVFASLVLVETVVLHVKSVKPSLVLIAIASTLAAFVLFLIAAAVIFGFMREIVAKKQRYELCRLVMFHQPGLTSSNWDVIAVSMNAFLKREGHWHTATCFESGLALFYSYRQRVYLPLKKGNFDNDADVALLSDAAASYEKSFRVPQIPNEKTEASSAALKEQELPVEVYRSKTSWALAFLAKQFLFGCFFALIYSFSYRGYAKLMGVAIELAPVPIHLFTRGKGLSVTQVGQFLKTVEDLEPWEDNSKWGDVAKALNQFLGSNKNTYLSAGLFYDGDDCRRIFESNLSSITSSRIQNIPEVVSLVTGKQYMPEFVTLATELQAACGLDVAECVWRKGITIEWLV</sequence>
<keyword evidence="1" id="KW-0812">Transmembrane</keyword>
<dbReference type="InterPro" id="IPR001142">
    <property type="entry name" value="DUP/COS"/>
</dbReference>
<feature type="transmembrane region" description="Helical" evidence="1">
    <location>
        <begin position="229"/>
        <end position="248"/>
    </location>
</feature>
<evidence type="ECO:0000313" key="3">
    <source>
        <dbReference type="Proteomes" id="UP000054304"/>
    </source>
</evidence>
<dbReference type="RefSeq" id="XP_022629859.1">
    <property type="nucleotide sequence ID" value="XM_022771261.1"/>
</dbReference>
<dbReference type="AlphaFoldDB" id="A0A0C7N0H9"/>
<dbReference type="Pfam" id="PF00674">
    <property type="entry name" value="DUP"/>
    <property type="match status" value="2"/>
</dbReference>
<feature type="transmembrane region" description="Helical" evidence="1">
    <location>
        <begin position="75"/>
        <end position="101"/>
    </location>
</feature>
<dbReference type="OrthoDB" id="4036062at2759"/>
<gene>
    <name evidence="2" type="ORF">LALA0_S08e07382g</name>
</gene>
<accession>A0A0C7N0H9</accession>
<keyword evidence="1" id="KW-0472">Membrane</keyword>
<keyword evidence="3" id="KW-1185">Reference proteome</keyword>
<dbReference type="EMBL" id="LN736367">
    <property type="protein sequence ID" value="CEP63646.1"/>
    <property type="molecule type" value="Genomic_DNA"/>
</dbReference>
<dbReference type="GeneID" id="34687163"/>
<reference evidence="2 3" key="1">
    <citation type="submission" date="2014-12" db="EMBL/GenBank/DDBJ databases">
        <authorList>
            <person name="Neuveglise Cecile"/>
        </authorList>
    </citation>
    <scope>NUCLEOTIDE SEQUENCE [LARGE SCALE GENOMIC DNA]</scope>
    <source>
        <strain evidence="2 3">CBS 12615</strain>
    </source>
</reference>
<proteinExistence type="predicted"/>